<dbReference type="PANTHER" id="PTHR45128">
    <property type="entry name" value="METHYLTRANSFERASE TYPE 11"/>
    <property type="match status" value="1"/>
</dbReference>
<proteinExistence type="predicted"/>
<evidence type="ECO:0008006" key="4">
    <source>
        <dbReference type="Google" id="ProtNLM"/>
    </source>
</evidence>
<organism evidence="3">
    <name type="scientific">Pyrodinium bahamense</name>
    <dbReference type="NCBI Taxonomy" id="73915"/>
    <lineage>
        <taxon>Eukaryota</taxon>
        <taxon>Sar</taxon>
        <taxon>Alveolata</taxon>
        <taxon>Dinophyceae</taxon>
        <taxon>Gonyaulacales</taxon>
        <taxon>Pyrocystaceae</taxon>
        <taxon>Pyrodinium</taxon>
    </lineage>
</organism>
<dbReference type="CDD" id="cd02440">
    <property type="entry name" value="AdoMet_MTases"/>
    <property type="match status" value="1"/>
</dbReference>
<dbReference type="EMBL" id="HBEG01030991">
    <property type="protein sequence ID" value="CAD8368555.1"/>
    <property type="molecule type" value="Transcribed_RNA"/>
</dbReference>
<accession>A0A7S0APL0</accession>
<gene>
    <name evidence="3" type="ORF">PBAH0796_LOCUS18934</name>
</gene>
<dbReference type="Pfam" id="PF21320">
    <property type="entry name" value="WHD_Rv2258c"/>
    <property type="match status" value="1"/>
</dbReference>
<dbReference type="Gene3D" id="3.40.50.150">
    <property type="entry name" value="Vaccinia Virus protein VP39"/>
    <property type="match status" value="1"/>
</dbReference>
<dbReference type="InterPro" id="IPR013217">
    <property type="entry name" value="Methyltransf_12"/>
</dbReference>
<protein>
    <recommendedName>
        <fullName evidence="4">Methyltransferase domain-containing protein</fullName>
    </recommendedName>
</protein>
<dbReference type="InterPro" id="IPR029063">
    <property type="entry name" value="SAM-dependent_MTases_sf"/>
</dbReference>
<name>A0A7S0APL0_9DINO</name>
<dbReference type="InterPro" id="IPR048711">
    <property type="entry name" value="WHD_Rv2258c"/>
</dbReference>
<evidence type="ECO:0000313" key="3">
    <source>
        <dbReference type="EMBL" id="CAD8368555.1"/>
    </source>
</evidence>
<feature type="domain" description="S-adenosylmethionine-dependent methyltransferase Rv2258c-like winged HTH" evidence="2">
    <location>
        <begin position="18"/>
        <end position="68"/>
    </location>
</feature>
<dbReference type="AlphaFoldDB" id="A0A7S0APL0"/>
<reference evidence="3" key="1">
    <citation type="submission" date="2021-01" db="EMBL/GenBank/DDBJ databases">
        <authorList>
            <person name="Corre E."/>
            <person name="Pelletier E."/>
            <person name="Niang G."/>
            <person name="Scheremetjew M."/>
            <person name="Finn R."/>
            <person name="Kale V."/>
            <person name="Holt S."/>
            <person name="Cochrane G."/>
            <person name="Meng A."/>
            <person name="Brown T."/>
            <person name="Cohen L."/>
        </authorList>
    </citation>
    <scope>NUCLEOTIDE SEQUENCE</scope>
    <source>
        <strain evidence="3">Pbaha01</strain>
    </source>
</reference>
<dbReference type="Pfam" id="PF08242">
    <property type="entry name" value="Methyltransf_12"/>
    <property type="match status" value="1"/>
</dbReference>
<feature type="domain" description="Methyltransferase type 12" evidence="1">
    <location>
        <begin position="155"/>
        <end position="253"/>
    </location>
</feature>
<dbReference type="SUPFAM" id="SSF53335">
    <property type="entry name" value="S-adenosyl-L-methionine-dependent methyltransferases"/>
    <property type="match status" value="1"/>
</dbReference>
<evidence type="ECO:0000259" key="2">
    <source>
        <dbReference type="Pfam" id="PF21320"/>
    </source>
</evidence>
<dbReference type="InterPro" id="IPR053173">
    <property type="entry name" value="SAM-binding_MTase"/>
</dbReference>
<evidence type="ECO:0000259" key="1">
    <source>
        <dbReference type="Pfam" id="PF08242"/>
    </source>
</evidence>
<sequence>MAPSKQDPTAALDVSSGWTASRLAKAAGGLKVRFVQEWLAQQAAAGLVDFDEPTQTFSLRRHRAACLAEELSGSFFAAYATLIFACYSRLPKMLAAFRGKCLAPTYDEAGDAVADAMARLHVPEFRFHLIPKLLPAVLEGRLQAHLQAGGAVCADIGCSGADCTLELAKLFPGSRFHAYEIAEPALERARANVARTCVGNLAVVDAKLQPVGRGPAGAGGKFDFVLCYDVLHDLSDPEALMREVCGVLAPEGVWLVVDITSFGAASENIKMHPGAGTYYGISVCLCLPSGLSAEGGKGLGTLGFPPQVAEDMFRRCGFSRVRAFKMPGLEKNTCFEVQI</sequence>